<accession>A0A381RYL8</accession>
<dbReference type="EMBL" id="UINC01002463">
    <property type="protein sequence ID" value="SUZ96945.1"/>
    <property type="molecule type" value="Genomic_DNA"/>
</dbReference>
<dbReference type="SUPFAM" id="SSF53098">
    <property type="entry name" value="Ribonuclease H-like"/>
    <property type="match status" value="1"/>
</dbReference>
<dbReference type="InterPro" id="IPR002176">
    <property type="entry name" value="X-over_junc_endoDNase_RuvC"/>
</dbReference>
<dbReference type="AlphaFoldDB" id="A0A381RYL8"/>
<evidence type="ECO:0000256" key="2">
    <source>
        <dbReference type="ARBA" id="ARBA00022490"/>
    </source>
</evidence>
<organism evidence="12">
    <name type="scientific">marine metagenome</name>
    <dbReference type="NCBI Taxonomy" id="408172"/>
    <lineage>
        <taxon>unclassified sequences</taxon>
        <taxon>metagenomes</taxon>
        <taxon>ecological metagenomes</taxon>
    </lineage>
</organism>
<dbReference type="PRINTS" id="PR00696">
    <property type="entry name" value="RSOLVASERUVC"/>
</dbReference>
<dbReference type="GO" id="GO:0003677">
    <property type="term" value="F:DNA binding"/>
    <property type="evidence" value="ECO:0007669"/>
    <property type="project" value="UniProtKB-KW"/>
</dbReference>
<reference evidence="12" key="1">
    <citation type="submission" date="2018-05" db="EMBL/GenBank/DDBJ databases">
        <authorList>
            <person name="Lanie J.A."/>
            <person name="Ng W.-L."/>
            <person name="Kazmierczak K.M."/>
            <person name="Andrzejewski T.M."/>
            <person name="Davidsen T.M."/>
            <person name="Wayne K.J."/>
            <person name="Tettelin H."/>
            <person name="Glass J.I."/>
            <person name="Rusch D."/>
            <person name="Podicherti R."/>
            <person name="Tsui H.-C.T."/>
            <person name="Winkler M.E."/>
        </authorList>
    </citation>
    <scope>NUCLEOTIDE SEQUENCE</scope>
</reference>
<dbReference type="NCBIfam" id="TIGR00228">
    <property type="entry name" value="ruvC"/>
    <property type="match status" value="1"/>
</dbReference>
<keyword evidence="9" id="KW-0238">DNA-binding</keyword>
<keyword evidence="8" id="KW-0460">Magnesium</keyword>
<dbReference type="PANTHER" id="PTHR30194:SF3">
    <property type="entry name" value="CROSSOVER JUNCTION ENDODEOXYRIBONUCLEASE RUVC"/>
    <property type="match status" value="1"/>
</dbReference>
<evidence type="ECO:0000256" key="10">
    <source>
        <dbReference type="ARBA" id="ARBA00023172"/>
    </source>
</evidence>
<evidence type="ECO:0000256" key="6">
    <source>
        <dbReference type="ARBA" id="ARBA00022763"/>
    </source>
</evidence>
<protein>
    <submittedName>
        <fullName evidence="12">Uncharacterized protein</fullName>
    </submittedName>
</protein>
<keyword evidence="10" id="KW-0233">DNA recombination</keyword>
<dbReference type="GO" id="GO:0006281">
    <property type="term" value="P:DNA repair"/>
    <property type="evidence" value="ECO:0007669"/>
    <property type="project" value="UniProtKB-KW"/>
</dbReference>
<dbReference type="InterPro" id="IPR012337">
    <property type="entry name" value="RNaseH-like_sf"/>
</dbReference>
<keyword evidence="6" id="KW-0227">DNA damage</keyword>
<evidence type="ECO:0000256" key="1">
    <source>
        <dbReference type="ARBA" id="ARBA00009518"/>
    </source>
</evidence>
<keyword evidence="5" id="KW-0255">Endonuclease</keyword>
<evidence type="ECO:0000256" key="9">
    <source>
        <dbReference type="ARBA" id="ARBA00023125"/>
    </source>
</evidence>
<evidence type="ECO:0000256" key="5">
    <source>
        <dbReference type="ARBA" id="ARBA00022759"/>
    </source>
</evidence>
<dbReference type="GO" id="GO:0008821">
    <property type="term" value="F:crossover junction DNA endonuclease activity"/>
    <property type="evidence" value="ECO:0007669"/>
    <property type="project" value="InterPro"/>
</dbReference>
<evidence type="ECO:0000256" key="7">
    <source>
        <dbReference type="ARBA" id="ARBA00022801"/>
    </source>
</evidence>
<sequence length="165" mass="18058">MKVLGIDPGSRITGYGVVELIGNKVKLIDSGVIRTKEKTFIKRLMIIFSEIEKLMDQHCPDEVAIENVFMHRNADSALKLGQAKAAAICGTFKKGVSVFEYSAREVKLAVVGTGAAEKGQVQDMVKLILAIKNQELKLDESDALAIAICHAHSHPINTMIKEKVK</sequence>
<dbReference type="PROSITE" id="PS01321">
    <property type="entry name" value="RUVC"/>
    <property type="match status" value="1"/>
</dbReference>
<dbReference type="CDD" id="cd16962">
    <property type="entry name" value="RuvC"/>
    <property type="match status" value="1"/>
</dbReference>
<name>A0A381RYL8_9ZZZZ</name>
<evidence type="ECO:0000313" key="12">
    <source>
        <dbReference type="EMBL" id="SUZ96945.1"/>
    </source>
</evidence>
<gene>
    <name evidence="12" type="ORF">METZ01_LOCUS49799</name>
</gene>
<evidence type="ECO:0000256" key="3">
    <source>
        <dbReference type="ARBA" id="ARBA00022722"/>
    </source>
</evidence>
<evidence type="ECO:0000256" key="8">
    <source>
        <dbReference type="ARBA" id="ARBA00022842"/>
    </source>
</evidence>
<proteinExistence type="inferred from homology"/>
<evidence type="ECO:0000256" key="4">
    <source>
        <dbReference type="ARBA" id="ARBA00022723"/>
    </source>
</evidence>
<dbReference type="Pfam" id="PF02075">
    <property type="entry name" value="RuvC"/>
    <property type="match status" value="1"/>
</dbReference>
<keyword evidence="11" id="KW-0234">DNA repair</keyword>
<comment type="similarity">
    <text evidence="1">Belongs to the RuvC family.</text>
</comment>
<keyword evidence="4" id="KW-0479">Metal-binding</keyword>
<keyword evidence="3" id="KW-0540">Nuclease</keyword>
<dbReference type="InterPro" id="IPR020563">
    <property type="entry name" value="X-over_junc_endoDNase_Mg_BS"/>
</dbReference>
<dbReference type="HAMAP" id="MF_00034">
    <property type="entry name" value="RuvC"/>
    <property type="match status" value="1"/>
</dbReference>
<dbReference type="FunFam" id="3.30.420.10:FF:000002">
    <property type="entry name" value="Crossover junction endodeoxyribonuclease RuvC"/>
    <property type="match status" value="1"/>
</dbReference>
<keyword evidence="2" id="KW-0963">Cytoplasm</keyword>
<keyword evidence="7" id="KW-0378">Hydrolase</keyword>
<dbReference type="GO" id="GO:0046872">
    <property type="term" value="F:metal ion binding"/>
    <property type="evidence" value="ECO:0007669"/>
    <property type="project" value="UniProtKB-KW"/>
</dbReference>
<dbReference type="InterPro" id="IPR036397">
    <property type="entry name" value="RNaseH_sf"/>
</dbReference>
<dbReference type="Gene3D" id="3.30.420.10">
    <property type="entry name" value="Ribonuclease H-like superfamily/Ribonuclease H"/>
    <property type="match status" value="1"/>
</dbReference>
<dbReference type="GO" id="GO:0006310">
    <property type="term" value="P:DNA recombination"/>
    <property type="evidence" value="ECO:0007669"/>
    <property type="project" value="UniProtKB-KW"/>
</dbReference>
<evidence type="ECO:0000256" key="11">
    <source>
        <dbReference type="ARBA" id="ARBA00023204"/>
    </source>
</evidence>
<dbReference type="PANTHER" id="PTHR30194">
    <property type="entry name" value="CROSSOVER JUNCTION ENDODEOXYRIBONUCLEASE RUVC"/>
    <property type="match status" value="1"/>
</dbReference>